<keyword evidence="3" id="KW-1185">Reference proteome</keyword>
<dbReference type="Proteomes" id="UP000250235">
    <property type="component" value="Unassembled WGS sequence"/>
</dbReference>
<dbReference type="AlphaFoldDB" id="A0A2Z7ATE6"/>
<feature type="compositionally biased region" description="Basic and acidic residues" evidence="1">
    <location>
        <begin position="103"/>
        <end position="112"/>
    </location>
</feature>
<feature type="compositionally biased region" description="Low complexity" evidence="1">
    <location>
        <begin position="81"/>
        <end position="101"/>
    </location>
</feature>
<proteinExistence type="predicted"/>
<protein>
    <submittedName>
        <fullName evidence="2">Uncharacterized protein</fullName>
    </submittedName>
</protein>
<sequence length="136" mass="14949">MRSKVEVVADPTVEQKQETIGRVSHSIKAFMILPVAVEVVPLQMVRPYSSLEKKPTTQKRKLIIEEDSQSEDVAALRKLSKASSKPTPVPTSTPTTIATPIEKTAKLGKASDDDSLSLEDIFDESSRRRPSSLCDV</sequence>
<gene>
    <name evidence="2" type="ORF">F511_35755</name>
</gene>
<reference evidence="2 3" key="1">
    <citation type="journal article" date="2015" name="Proc. Natl. Acad. Sci. U.S.A.">
        <title>The resurrection genome of Boea hygrometrica: A blueprint for survival of dehydration.</title>
        <authorList>
            <person name="Xiao L."/>
            <person name="Yang G."/>
            <person name="Zhang L."/>
            <person name="Yang X."/>
            <person name="Zhao S."/>
            <person name="Ji Z."/>
            <person name="Zhou Q."/>
            <person name="Hu M."/>
            <person name="Wang Y."/>
            <person name="Chen M."/>
            <person name="Xu Y."/>
            <person name="Jin H."/>
            <person name="Xiao X."/>
            <person name="Hu G."/>
            <person name="Bao F."/>
            <person name="Hu Y."/>
            <person name="Wan P."/>
            <person name="Li L."/>
            <person name="Deng X."/>
            <person name="Kuang T."/>
            <person name="Xiang C."/>
            <person name="Zhu J.K."/>
            <person name="Oliver M.J."/>
            <person name="He Y."/>
        </authorList>
    </citation>
    <scope>NUCLEOTIDE SEQUENCE [LARGE SCALE GENOMIC DNA]</scope>
    <source>
        <strain evidence="3">cv. XS01</strain>
    </source>
</reference>
<dbReference type="EMBL" id="KV012553">
    <property type="protein sequence ID" value="KZV24666.1"/>
    <property type="molecule type" value="Genomic_DNA"/>
</dbReference>
<organism evidence="2 3">
    <name type="scientific">Dorcoceras hygrometricum</name>
    <dbReference type="NCBI Taxonomy" id="472368"/>
    <lineage>
        <taxon>Eukaryota</taxon>
        <taxon>Viridiplantae</taxon>
        <taxon>Streptophyta</taxon>
        <taxon>Embryophyta</taxon>
        <taxon>Tracheophyta</taxon>
        <taxon>Spermatophyta</taxon>
        <taxon>Magnoliopsida</taxon>
        <taxon>eudicotyledons</taxon>
        <taxon>Gunneridae</taxon>
        <taxon>Pentapetalae</taxon>
        <taxon>asterids</taxon>
        <taxon>lamiids</taxon>
        <taxon>Lamiales</taxon>
        <taxon>Gesneriaceae</taxon>
        <taxon>Didymocarpoideae</taxon>
        <taxon>Trichosporeae</taxon>
        <taxon>Loxocarpinae</taxon>
        <taxon>Dorcoceras</taxon>
    </lineage>
</organism>
<feature type="region of interest" description="Disordered" evidence="1">
    <location>
        <begin position="78"/>
        <end position="136"/>
    </location>
</feature>
<name>A0A2Z7ATE6_9LAMI</name>
<evidence type="ECO:0000313" key="3">
    <source>
        <dbReference type="Proteomes" id="UP000250235"/>
    </source>
</evidence>
<feature type="compositionally biased region" description="Acidic residues" evidence="1">
    <location>
        <begin position="113"/>
        <end position="123"/>
    </location>
</feature>
<evidence type="ECO:0000313" key="2">
    <source>
        <dbReference type="EMBL" id="KZV24666.1"/>
    </source>
</evidence>
<evidence type="ECO:0000256" key="1">
    <source>
        <dbReference type="SAM" id="MobiDB-lite"/>
    </source>
</evidence>
<accession>A0A2Z7ATE6</accession>